<sequence>MNAQMKEPPRAANLSRTLMGFELSKRHRDLLKQFDRMYDYMKLANKTPPCVRLKRQDFNDINAAVRAQSQGQRNLGQLTYRDLPILSAGE</sequence>
<dbReference type="AlphaFoldDB" id="A0A7X5QS88"/>
<accession>A0A7X5QS88</accession>
<gene>
    <name evidence="1" type="ORF">HBF32_02600</name>
</gene>
<dbReference type="EMBL" id="JAAQTL010000001">
    <property type="protein sequence ID" value="NID14352.1"/>
    <property type="molecule type" value="Genomic_DNA"/>
</dbReference>
<evidence type="ECO:0000313" key="1">
    <source>
        <dbReference type="EMBL" id="NID14352.1"/>
    </source>
</evidence>
<proteinExistence type="predicted"/>
<name>A0A7X5QS88_9GAMM</name>
<comment type="caution">
    <text evidence="1">The sequence shown here is derived from an EMBL/GenBank/DDBJ whole genome shotgun (WGS) entry which is preliminary data.</text>
</comment>
<dbReference type="Proteomes" id="UP000518878">
    <property type="component" value="Unassembled WGS sequence"/>
</dbReference>
<reference evidence="1 2" key="1">
    <citation type="journal article" date="2006" name="Int. J. Syst. Evol. Microbiol.">
        <title>Dyella yeojuensis sp. nov., isolated from greenhouse soil in Korea.</title>
        <authorList>
            <person name="Kim B.Y."/>
            <person name="Weon H.Y."/>
            <person name="Lee K.H."/>
            <person name="Seok S.J."/>
            <person name="Kwon S.W."/>
            <person name="Go S.J."/>
            <person name="Stackebrandt E."/>
        </authorList>
    </citation>
    <scope>NUCLEOTIDE SEQUENCE [LARGE SCALE GENOMIC DNA]</scope>
    <source>
        <strain evidence="1 2">DSM 17673</strain>
    </source>
</reference>
<evidence type="ECO:0000313" key="2">
    <source>
        <dbReference type="Proteomes" id="UP000518878"/>
    </source>
</evidence>
<dbReference type="RefSeq" id="WP_166698070.1">
    <property type="nucleotide sequence ID" value="NZ_JAAQTL010000001.1"/>
</dbReference>
<protein>
    <submittedName>
        <fullName evidence="1">Uncharacterized protein</fullName>
    </submittedName>
</protein>
<keyword evidence="2" id="KW-1185">Reference proteome</keyword>
<organism evidence="1 2">
    <name type="scientific">Luteibacter yeojuensis</name>
    <dbReference type="NCBI Taxonomy" id="345309"/>
    <lineage>
        <taxon>Bacteria</taxon>
        <taxon>Pseudomonadati</taxon>
        <taxon>Pseudomonadota</taxon>
        <taxon>Gammaproteobacteria</taxon>
        <taxon>Lysobacterales</taxon>
        <taxon>Rhodanobacteraceae</taxon>
        <taxon>Luteibacter</taxon>
    </lineage>
</organism>